<proteinExistence type="predicted"/>
<evidence type="ECO:0000256" key="1">
    <source>
        <dbReference type="SAM" id="MobiDB-lite"/>
    </source>
</evidence>
<name>A0A9P4NN39_9PEZI</name>
<reference evidence="2" key="1">
    <citation type="journal article" date="2020" name="Stud. Mycol.">
        <title>101 Dothideomycetes genomes: a test case for predicting lifestyles and emergence of pathogens.</title>
        <authorList>
            <person name="Haridas S."/>
            <person name="Albert R."/>
            <person name="Binder M."/>
            <person name="Bloem J."/>
            <person name="Labutti K."/>
            <person name="Salamov A."/>
            <person name="Andreopoulos B."/>
            <person name="Baker S."/>
            <person name="Barry K."/>
            <person name="Bills G."/>
            <person name="Bluhm B."/>
            <person name="Cannon C."/>
            <person name="Castanera R."/>
            <person name="Culley D."/>
            <person name="Daum C."/>
            <person name="Ezra D."/>
            <person name="Gonzalez J."/>
            <person name="Henrissat B."/>
            <person name="Kuo A."/>
            <person name="Liang C."/>
            <person name="Lipzen A."/>
            <person name="Lutzoni F."/>
            <person name="Magnuson J."/>
            <person name="Mondo S."/>
            <person name="Nolan M."/>
            <person name="Ohm R."/>
            <person name="Pangilinan J."/>
            <person name="Park H.-J."/>
            <person name="Ramirez L."/>
            <person name="Alfaro M."/>
            <person name="Sun H."/>
            <person name="Tritt A."/>
            <person name="Yoshinaga Y."/>
            <person name="Zwiers L.-H."/>
            <person name="Turgeon B."/>
            <person name="Goodwin S."/>
            <person name="Spatafora J."/>
            <person name="Crous P."/>
            <person name="Grigoriev I."/>
        </authorList>
    </citation>
    <scope>NUCLEOTIDE SEQUENCE</scope>
    <source>
        <strain evidence="2">CBS 130266</strain>
    </source>
</reference>
<dbReference type="Proteomes" id="UP000800235">
    <property type="component" value="Unassembled WGS sequence"/>
</dbReference>
<dbReference type="EMBL" id="MU007055">
    <property type="protein sequence ID" value="KAF2428307.1"/>
    <property type="molecule type" value="Genomic_DNA"/>
</dbReference>
<organism evidence="2 3">
    <name type="scientific">Tothia fuscella</name>
    <dbReference type="NCBI Taxonomy" id="1048955"/>
    <lineage>
        <taxon>Eukaryota</taxon>
        <taxon>Fungi</taxon>
        <taxon>Dikarya</taxon>
        <taxon>Ascomycota</taxon>
        <taxon>Pezizomycotina</taxon>
        <taxon>Dothideomycetes</taxon>
        <taxon>Pleosporomycetidae</taxon>
        <taxon>Venturiales</taxon>
        <taxon>Cylindrosympodiaceae</taxon>
        <taxon>Tothia</taxon>
    </lineage>
</organism>
<gene>
    <name evidence="2" type="ORF">EJ08DRAFT_326285</name>
</gene>
<feature type="compositionally biased region" description="Polar residues" evidence="1">
    <location>
        <begin position="26"/>
        <end position="38"/>
    </location>
</feature>
<evidence type="ECO:0000313" key="2">
    <source>
        <dbReference type="EMBL" id="KAF2428307.1"/>
    </source>
</evidence>
<accession>A0A9P4NN39</accession>
<sequence length="80" mass="9238">MFRQGMVHQSLIQAVSQHRFSNFFATRSQANQPNVNKHLSSHIKGRDRKTVRPTSDDGKKLMRLPDGTFLHLQTHGRLRS</sequence>
<keyword evidence="3" id="KW-1185">Reference proteome</keyword>
<feature type="region of interest" description="Disordered" evidence="1">
    <location>
        <begin position="26"/>
        <end position="67"/>
    </location>
</feature>
<protein>
    <submittedName>
        <fullName evidence="2">Uncharacterized protein</fullName>
    </submittedName>
</protein>
<comment type="caution">
    <text evidence="2">The sequence shown here is derived from an EMBL/GenBank/DDBJ whole genome shotgun (WGS) entry which is preliminary data.</text>
</comment>
<dbReference type="AlphaFoldDB" id="A0A9P4NN39"/>
<evidence type="ECO:0000313" key="3">
    <source>
        <dbReference type="Proteomes" id="UP000800235"/>
    </source>
</evidence>
<feature type="compositionally biased region" description="Basic and acidic residues" evidence="1">
    <location>
        <begin position="48"/>
        <end position="60"/>
    </location>
</feature>